<name>A0A840D525_9BACE</name>
<dbReference type="AlphaFoldDB" id="A0A840D525"/>
<dbReference type="Pfam" id="PF16324">
    <property type="entry name" value="DUF4960"/>
    <property type="match status" value="1"/>
</dbReference>
<dbReference type="Gene3D" id="2.60.40.2340">
    <property type="match status" value="2"/>
</dbReference>
<protein>
    <recommendedName>
        <fullName evidence="1">DUF4960 domain-containing protein</fullName>
    </recommendedName>
</protein>
<organism evidence="2 3">
    <name type="scientific">Bacteroides reticulotermitis</name>
    <dbReference type="NCBI Taxonomy" id="1133319"/>
    <lineage>
        <taxon>Bacteria</taxon>
        <taxon>Pseudomonadati</taxon>
        <taxon>Bacteroidota</taxon>
        <taxon>Bacteroidia</taxon>
        <taxon>Bacteroidales</taxon>
        <taxon>Bacteroidaceae</taxon>
        <taxon>Bacteroides</taxon>
    </lineage>
</organism>
<reference evidence="2" key="1">
    <citation type="submission" date="2020-08" db="EMBL/GenBank/DDBJ databases">
        <title>Genomic Encyclopedia of Type Strains, Phase IV (KMG-IV): sequencing the most valuable type-strain genomes for metagenomic binning, comparative biology and taxonomic classification.</title>
        <authorList>
            <person name="Goeker M."/>
        </authorList>
    </citation>
    <scope>NUCLEOTIDE SEQUENCE [LARGE SCALE GENOMIC DNA]</scope>
    <source>
        <strain evidence="2">DSM 105720</strain>
    </source>
</reference>
<gene>
    <name evidence="2" type="ORF">GGR06_001235</name>
</gene>
<evidence type="ECO:0000313" key="3">
    <source>
        <dbReference type="Proteomes" id="UP000560658"/>
    </source>
</evidence>
<keyword evidence="3" id="KW-1185">Reference proteome</keyword>
<accession>A0A840D525</accession>
<evidence type="ECO:0000259" key="1">
    <source>
        <dbReference type="Pfam" id="PF16324"/>
    </source>
</evidence>
<dbReference type="InterPro" id="IPR032526">
    <property type="entry name" value="DUF4960"/>
</dbReference>
<comment type="caution">
    <text evidence="2">The sequence shown here is derived from an EMBL/GenBank/DDBJ whole genome shotgun (WGS) entry which is preliminary data.</text>
</comment>
<dbReference type="EMBL" id="JACIER010000004">
    <property type="protein sequence ID" value="MBB4043453.1"/>
    <property type="molecule type" value="Genomic_DNA"/>
</dbReference>
<evidence type="ECO:0000313" key="2">
    <source>
        <dbReference type="EMBL" id="MBB4043453.1"/>
    </source>
</evidence>
<dbReference type="RefSeq" id="WP_044161834.1">
    <property type="nucleotide sequence ID" value="NZ_JACIER010000004.1"/>
</dbReference>
<sequence length="450" mass="48675">MIKNINTVLLLAVLWLAAGCDDDNKSGLALNGENFITSFAIDGQEGEIDQVGKTIEVFMPVGTDLAALTPAFTLSEGAVSNIPSGSTVNFIAPVVYTITNGSTYLNYTVKVRCYEALITSFVVNDADDNKYTGVIDEASKTIELYVPGKVDLTRLRVNYVLSKHAQAVPATNSVYDFTSPVTFTVTNHGAKSEYLVKVVASDMPVTAFMGTAATVDDLKDEEKAAAQWMLNNIPRSIYVSMRDLISGAVKLDPEACKAIWWHGDDGNWPSQAWDSREAVKAYYQNGGNLLLSRYAIRYINDVYQIAKNQQGPNAEGGEAIEQLPNPAGFKIGDATHSLFSGLEKDNEKVYLISAGLATTNHAVQWNVTTGDYAGLDDWSAKTGAVALAYDVNDGNLVSMAEFPARSKGAGKVICIGSAAFEWNLKGTNASENNRHQLVKNAINYLIGFNE</sequence>
<dbReference type="PROSITE" id="PS51257">
    <property type="entry name" value="PROKAR_LIPOPROTEIN"/>
    <property type="match status" value="1"/>
</dbReference>
<proteinExistence type="predicted"/>
<dbReference type="Proteomes" id="UP000560658">
    <property type="component" value="Unassembled WGS sequence"/>
</dbReference>
<feature type="domain" description="DUF4960" evidence="1">
    <location>
        <begin position="208"/>
        <end position="445"/>
    </location>
</feature>